<evidence type="ECO:0000256" key="2">
    <source>
        <dbReference type="ARBA" id="ARBA00004688"/>
    </source>
</evidence>
<comment type="catalytic activity">
    <reaction evidence="7 8">
        <text>D-erythrose 4-phosphate + phosphoenolpyruvate + H2O = 7-phospho-2-dehydro-3-deoxy-D-arabino-heptonate + phosphate</text>
        <dbReference type="Rhea" id="RHEA:14717"/>
        <dbReference type="ChEBI" id="CHEBI:15377"/>
        <dbReference type="ChEBI" id="CHEBI:16897"/>
        <dbReference type="ChEBI" id="CHEBI:43474"/>
        <dbReference type="ChEBI" id="CHEBI:58394"/>
        <dbReference type="ChEBI" id="CHEBI:58702"/>
        <dbReference type="EC" id="2.5.1.54"/>
    </reaction>
</comment>
<evidence type="ECO:0000259" key="9">
    <source>
        <dbReference type="Pfam" id="PF00793"/>
    </source>
</evidence>
<name>A0ABQ5YB37_9NEIS</name>
<dbReference type="NCBIfam" id="NF009395">
    <property type="entry name" value="PRK12755.1"/>
    <property type="match status" value="1"/>
</dbReference>
<evidence type="ECO:0000256" key="3">
    <source>
        <dbReference type="ARBA" id="ARBA00007985"/>
    </source>
</evidence>
<proteinExistence type="inferred from homology"/>
<keyword evidence="5 8" id="KW-0808">Transferase</keyword>
<dbReference type="InterPro" id="IPR006219">
    <property type="entry name" value="DAHP_synth_1"/>
</dbReference>
<evidence type="ECO:0000256" key="6">
    <source>
        <dbReference type="ARBA" id="ARBA00023141"/>
    </source>
</evidence>
<dbReference type="EMBL" id="BSOG01000001">
    <property type="protein sequence ID" value="GLR12170.1"/>
    <property type="molecule type" value="Genomic_DNA"/>
</dbReference>
<dbReference type="Proteomes" id="UP001156706">
    <property type="component" value="Unassembled WGS sequence"/>
</dbReference>
<gene>
    <name evidence="10" type="ORF">GCM10007907_09600</name>
</gene>
<evidence type="ECO:0000256" key="1">
    <source>
        <dbReference type="ARBA" id="ARBA00003726"/>
    </source>
</evidence>
<dbReference type="EC" id="2.5.1.54" evidence="8"/>
<dbReference type="InterPro" id="IPR013785">
    <property type="entry name" value="Aldolase_TIM"/>
</dbReference>
<comment type="function">
    <text evidence="1 8">Stereospecific condensation of phosphoenolpyruvate (PEP) and D-erythrose-4-phosphate (E4P) giving rise to 3-deoxy-D-arabino-heptulosonate-7-phosphate (DAHP).</text>
</comment>
<feature type="domain" description="DAHP synthetase I/KDSA" evidence="9">
    <location>
        <begin position="35"/>
        <end position="333"/>
    </location>
</feature>
<accession>A0ABQ5YB37</accession>
<dbReference type="RefSeq" id="WP_284195304.1">
    <property type="nucleotide sequence ID" value="NZ_BSOG01000001.1"/>
</dbReference>
<dbReference type="NCBIfam" id="TIGR00034">
    <property type="entry name" value="aroFGH"/>
    <property type="match status" value="1"/>
</dbReference>
<dbReference type="SUPFAM" id="SSF51569">
    <property type="entry name" value="Aldolase"/>
    <property type="match status" value="1"/>
</dbReference>
<evidence type="ECO:0000256" key="8">
    <source>
        <dbReference type="PIRNR" id="PIRNR001361"/>
    </source>
</evidence>
<protein>
    <recommendedName>
        <fullName evidence="8">Phospho-2-dehydro-3-deoxyheptonate aldolase</fullName>
        <ecNumber evidence="8">2.5.1.54</ecNumber>
    </recommendedName>
</protein>
<dbReference type="InterPro" id="IPR006218">
    <property type="entry name" value="DAHP1/KDSA"/>
</dbReference>
<evidence type="ECO:0000256" key="4">
    <source>
        <dbReference type="ARBA" id="ARBA00022605"/>
    </source>
</evidence>
<evidence type="ECO:0000256" key="7">
    <source>
        <dbReference type="ARBA" id="ARBA00047508"/>
    </source>
</evidence>
<dbReference type="PANTHER" id="PTHR21225:SF10">
    <property type="entry name" value="PHOSPHO-2-DEHYDRO-3-DEOXYHEPTONATE ALDOLASE, TYR-SENSITIVE"/>
    <property type="match status" value="1"/>
</dbReference>
<comment type="similarity">
    <text evidence="3 8">Belongs to the class-I DAHP synthase family.</text>
</comment>
<dbReference type="PANTHER" id="PTHR21225">
    <property type="entry name" value="PHOSPHO-2-DEHYDRO-3-DEOXYHEPTONATE ALDOLASE DAHP SYNTHETASE"/>
    <property type="match status" value="1"/>
</dbReference>
<keyword evidence="4 8" id="KW-0028">Amino-acid biosynthesis</keyword>
<dbReference type="PIRSF" id="PIRSF001361">
    <property type="entry name" value="DAHP_synthase"/>
    <property type="match status" value="1"/>
</dbReference>
<keyword evidence="11" id="KW-1185">Reference proteome</keyword>
<reference evidence="11" key="1">
    <citation type="journal article" date="2019" name="Int. J. Syst. Evol. Microbiol.">
        <title>The Global Catalogue of Microorganisms (GCM) 10K type strain sequencing project: providing services to taxonomists for standard genome sequencing and annotation.</title>
        <authorList>
            <consortium name="The Broad Institute Genomics Platform"/>
            <consortium name="The Broad Institute Genome Sequencing Center for Infectious Disease"/>
            <person name="Wu L."/>
            <person name="Ma J."/>
        </authorList>
    </citation>
    <scope>NUCLEOTIDE SEQUENCE [LARGE SCALE GENOMIC DNA]</scope>
    <source>
        <strain evidence="11">NBRC 110044</strain>
    </source>
</reference>
<evidence type="ECO:0000313" key="10">
    <source>
        <dbReference type="EMBL" id="GLR12170.1"/>
    </source>
</evidence>
<evidence type="ECO:0000313" key="11">
    <source>
        <dbReference type="Proteomes" id="UP001156706"/>
    </source>
</evidence>
<dbReference type="Pfam" id="PF00793">
    <property type="entry name" value="DAHP_synth_1"/>
    <property type="match status" value="1"/>
</dbReference>
<comment type="caution">
    <text evidence="10">The sequence shown here is derived from an EMBL/GenBank/DDBJ whole genome shotgun (WGS) entry which is preliminary data.</text>
</comment>
<organism evidence="10 11">
    <name type="scientific">Chitinimonas prasina</name>
    <dbReference type="NCBI Taxonomy" id="1434937"/>
    <lineage>
        <taxon>Bacteria</taxon>
        <taxon>Pseudomonadati</taxon>
        <taxon>Pseudomonadota</taxon>
        <taxon>Betaproteobacteria</taxon>
        <taxon>Neisseriales</taxon>
        <taxon>Chitinibacteraceae</taxon>
        <taxon>Chitinimonas</taxon>
    </lineage>
</organism>
<dbReference type="Gene3D" id="3.20.20.70">
    <property type="entry name" value="Aldolase class I"/>
    <property type="match status" value="1"/>
</dbReference>
<sequence>MPDAIFEQVPAPAEMYRRMPASERIAATVQAGRQTIRDILDRKDDRLLVVVGPCSIHDTEAGLDYAQRLAALADELSDTLYVVMRAYFEKPRTTVGWKGLVNDPHMDDSCRIGEGMARARQFLLAVNALGLPVATEALDPLSPHYFGDLISWTAIGARTTESQVHRELSSGLATPVGFKNGTDGSVETAVNAILSAACPHAFMGMDQDGRPAIVRTQGNRYCHLVMRGGGGRPNYDTVSIHLAEKALEKHHIPANIIVDCAHANSWKQHALQPVVLADVVNQIREGNRAIRGVMIESFIEAGNQPIPADLGDLRYGCSVTDACVSWPTTEKILRQAGQRLAGRRGWQA</sequence>
<keyword evidence="6 8" id="KW-0057">Aromatic amino acid biosynthesis</keyword>
<evidence type="ECO:0000256" key="5">
    <source>
        <dbReference type="ARBA" id="ARBA00022679"/>
    </source>
</evidence>
<comment type="pathway">
    <text evidence="2 8">Metabolic intermediate biosynthesis; chorismate biosynthesis; chorismate from D-erythrose 4-phosphate and phosphoenolpyruvate: step 1/7.</text>
</comment>